<protein>
    <submittedName>
        <fullName evidence="2">Uncharacterized protein</fullName>
    </submittedName>
</protein>
<accession>A0A229NUK2</accession>
<gene>
    <name evidence="2" type="ORF">CGZ75_21245</name>
</gene>
<comment type="caution">
    <text evidence="2">The sequence shown here is derived from an EMBL/GenBank/DDBJ whole genome shotgun (WGS) entry which is preliminary data.</text>
</comment>
<organism evidence="2 3">
    <name type="scientific">Paenibacillus herberti</name>
    <dbReference type="NCBI Taxonomy" id="1619309"/>
    <lineage>
        <taxon>Bacteria</taxon>
        <taxon>Bacillati</taxon>
        <taxon>Bacillota</taxon>
        <taxon>Bacilli</taxon>
        <taxon>Bacillales</taxon>
        <taxon>Paenibacillaceae</taxon>
        <taxon>Paenibacillus</taxon>
    </lineage>
</organism>
<evidence type="ECO:0000256" key="1">
    <source>
        <dbReference type="SAM" id="Phobius"/>
    </source>
</evidence>
<dbReference type="EMBL" id="NMUQ01000003">
    <property type="protein sequence ID" value="OXM13562.1"/>
    <property type="molecule type" value="Genomic_DNA"/>
</dbReference>
<dbReference type="Proteomes" id="UP000215145">
    <property type="component" value="Unassembled WGS sequence"/>
</dbReference>
<evidence type="ECO:0000313" key="3">
    <source>
        <dbReference type="Proteomes" id="UP000215145"/>
    </source>
</evidence>
<keyword evidence="1" id="KW-0812">Transmembrane</keyword>
<keyword evidence="1" id="KW-1133">Transmembrane helix</keyword>
<proteinExistence type="predicted"/>
<sequence>MKPSNNQRATESSSKTGWTLGFVLVLFILVVIVNSVFCVPAGAEKNQNDDGSFSIAQSRRFTIVNLTNDLTLNALDIYGDFERPLPPLNSILPGQEANFEVLYLAGTTYAAYARYATTNGNIVTVTMRTKTGTAEITVSFITSGLTSFTDTGNRIAYIYRKY</sequence>
<keyword evidence="3" id="KW-1185">Reference proteome</keyword>
<keyword evidence="1" id="KW-0472">Membrane</keyword>
<reference evidence="2 3" key="1">
    <citation type="submission" date="2017-07" db="EMBL/GenBank/DDBJ databases">
        <title>Paenibacillus herberti R33 genome sequencing and assembly.</title>
        <authorList>
            <person name="Su W."/>
        </authorList>
    </citation>
    <scope>NUCLEOTIDE SEQUENCE [LARGE SCALE GENOMIC DNA]</scope>
    <source>
        <strain evidence="2 3">R33</strain>
    </source>
</reference>
<dbReference type="AlphaFoldDB" id="A0A229NUK2"/>
<feature type="transmembrane region" description="Helical" evidence="1">
    <location>
        <begin position="20"/>
        <end position="39"/>
    </location>
</feature>
<name>A0A229NUK2_9BACL</name>
<evidence type="ECO:0000313" key="2">
    <source>
        <dbReference type="EMBL" id="OXM13562.1"/>
    </source>
</evidence>
<dbReference type="RefSeq" id="WP_089526266.1">
    <property type="nucleotide sequence ID" value="NZ_NMUQ01000003.1"/>
</dbReference>
<dbReference type="OrthoDB" id="9870113at2"/>